<organism evidence="3 4">
    <name type="scientific">Nesterenkonia natronophila</name>
    <dbReference type="NCBI Taxonomy" id="2174932"/>
    <lineage>
        <taxon>Bacteria</taxon>
        <taxon>Bacillati</taxon>
        <taxon>Actinomycetota</taxon>
        <taxon>Actinomycetes</taxon>
        <taxon>Micrococcales</taxon>
        <taxon>Micrococcaceae</taxon>
        <taxon>Nesterenkonia</taxon>
    </lineage>
</organism>
<name>A0A3A4FAR1_9MICC</name>
<dbReference type="Pfam" id="PF01882">
    <property type="entry name" value="DUF58"/>
    <property type="match status" value="1"/>
</dbReference>
<protein>
    <submittedName>
        <fullName evidence="3">DUF58 domain-containing protein</fullName>
    </submittedName>
</protein>
<dbReference type="EMBL" id="QYZP01000002">
    <property type="protein sequence ID" value="RJN32237.1"/>
    <property type="molecule type" value="Genomic_DNA"/>
</dbReference>
<evidence type="ECO:0000259" key="2">
    <source>
        <dbReference type="Pfam" id="PF01882"/>
    </source>
</evidence>
<gene>
    <name evidence="3" type="ORF">D3250_06720</name>
</gene>
<dbReference type="OrthoDB" id="845740at2"/>
<dbReference type="Proteomes" id="UP000266615">
    <property type="component" value="Unassembled WGS sequence"/>
</dbReference>
<dbReference type="PANTHER" id="PTHR33608:SF3">
    <property type="entry name" value="SLR2013 PROTEIN"/>
    <property type="match status" value="1"/>
</dbReference>
<dbReference type="PANTHER" id="PTHR33608">
    <property type="entry name" value="BLL2464 PROTEIN"/>
    <property type="match status" value="1"/>
</dbReference>
<dbReference type="AlphaFoldDB" id="A0A3A4FAR1"/>
<keyword evidence="4" id="KW-1185">Reference proteome</keyword>
<evidence type="ECO:0000313" key="3">
    <source>
        <dbReference type="EMBL" id="RJN32237.1"/>
    </source>
</evidence>
<dbReference type="InterPro" id="IPR002881">
    <property type="entry name" value="DUF58"/>
</dbReference>
<reference evidence="3 4" key="1">
    <citation type="submission" date="2018-09" db="EMBL/GenBank/DDBJ databases">
        <title>Nesterenkonia natronophila sp. nov., an alkaliphilic actinobacteriume isolated from a soda lake, and emended description of the genus Nesterenkonia.</title>
        <authorList>
            <person name="Menes R.J."/>
            <person name="Iriarte A."/>
        </authorList>
    </citation>
    <scope>NUCLEOTIDE SEQUENCE [LARGE SCALE GENOMIC DNA]</scope>
    <source>
        <strain evidence="3 4">M8</strain>
    </source>
</reference>
<evidence type="ECO:0000313" key="4">
    <source>
        <dbReference type="Proteomes" id="UP000266615"/>
    </source>
</evidence>
<keyword evidence="1" id="KW-0472">Membrane</keyword>
<accession>A0A3A4FAR1</accession>
<proteinExistence type="predicted"/>
<feature type="transmembrane region" description="Helical" evidence="1">
    <location>
        <begin position="12"/>
        <end position="31"/>
    </location>
</feature>
<keyword evidence="1" id="KW-1133">Transmembrane helix</keyword>
<sequence length="420" mass="45676">MSGLVVLVPAWLWLWLVVLAAVALVDILACASPRKVRLTRQPTKSTRTGERTTAVTRVENLGARTLRGWVKDGWQPTAGARNVVQWAQIRGHRSTELQVRLEPQRRGELISEHVTIRSLGPLGLAGRQVTHRVPQTLQVLPEFASRKHLPSRLRRLRELDGATAVQLRGAGTEFDSLRDYVRGDDVRSIDWRATARRQDAAGQHLVVRTWRPERDRRVILCLDASRTSAGRIGDEPRLDAGVESSLLLGALAAHAGDRVDFLAFAREVTARASSSERGIFLNVLSMAASKVEPALVEADFAQLPGQITAITTHKSLVVILTAADSPSLQEGLLPVLPALTAKHRVVVASVSNPELIQRAATRETVSEVYAAAAAERAMIEAEAVASELQAMGVEVVQAEPEALPAALADCYIRLKATGKL</sequence>
<feature type="domain" description="DUF58" evidence="2">
    <location>
        <begin position="177"/>
        <end position="353"/>
    </location>
</feature>
<evidence type="ECO:0000256" key="1">
    <source>
        <dbReference type="SAM" id="Phobius"/>
    </source>
</evidence>
<comment type="caution">
    <text evidence="3">The sequence shown here is derived from an EMBL/GenBank/DDBJ whole genome shotgun (WGS) entry which is preliminary data.</text>
</comment>
<keyword evidence="1" id="KW-0812">Transmembrane</keyword>